<comment type="similarity">
    <text evidence="1">Belongs to the peptidase S33 family.</text>
</comment>
<protein>
    <submittedName>
        <fullName evidence="7">Putative epoxide hydrolase</fullName>
    </submittedName>
</protein>
<comment type="caution">
    <text evidence="7">The sequence shown here is derived from an EMBL/GenBank/DDBJ whole genome shotgun (WGS) entry which is preliminary data.</text>
</comment>
<feature type="domain" description="Epoxide hydrolase N-terminal" evidence="6">
    <location>
        <begin position="27"/>
        <end position="132"/>
    </location>
</feature>
<dbReference type="InterPro" id="IPR016292">
    <property type="entry name" value="Epoxide_hydrolase"/>
</dbReference>
<dbReference type="SUPFAM" id="SSF53474">
    <property type="entry name" value="alpha/beta-Hydrolases"/>
    <property type="match status" value="1"/>
</dbReference>
<keyword evidence="8" id="KW-1185">Reference proteome</keyword>
<evidence type="ECO:0000259" key="6">
    <source>
        <dbReference type="Pfam" id="PF06441"/>
    </source>
</evidence>
<name>L7ERD5_STRT8</name>
<proteinExistence type="inferred from homology"/>
<dbReference type="InterPro" id="IPR029058">
    <property type="entry name" value="AB_hydrolase_fold"/>
</dbReference>
<evidence type="ECO:0000313" key="7">
    <source>
        <dbReference type="EMBL" id="ELP61983.1"/>
    </source>
</evidence>
<dbReference type="GO" id="GO:0097176">
    <property type="term" value="P:epoxide metabolic process"/>
    <property type="evidence" value="ECO:0007669"/>
    <property type="project" value="TreeGrafter"/>
</dbReference>
<keyword evidence="2" id="KW-0058">Aromatic hydrocarbons catabolism</keyword>
<dbReference type="InterPro" id="IPR000639">
    <property type="entry name" value="Epox_hydrolase-like"/>
</dbReference>
<dbReference type="InterPro" id="IPR010497">
    <property type="entry name" value="Epoxide_hydro_N"/>
</dbReference>
<evidence type="ECO:0000256" key="5">
    <source>
        <dbReference type="SAM" id="MobiDB-lite"/>
    </source>
</evidence>
<reference evidence="7 8" key="1">
    <citation type="journal article" date="2011" name="Plasmid">
        <title>Streptomyces turgidiscabies Car8 contains a modular pathogenicity island that shares virulence genes with other actinobacterial plant pathogens.</title>
        <authorList>
            <person name="Huguet-Tapia J.C."/>
            <person name="Badger J.H."/>
            <person name="Loria R."/>
            <person name="Pettis G.S."/>
        </authorList>
    </citation>
    <scope>NUCLEOTIDE SEQUENCE [LARGE SCALE GENOMIC DNA]</scope>
    <source>
        <strain evidence="7 8">Car8</strain>
    </source>
</reference>
<dbReference type="Proteomes" id="UP000010931">
    <property type="component" value="Unassembled WGS sequence"/>
</dbReference>
<organism evidence="7 8">
    <name type="scientific">Streptomyces turgidiscabies (strain Car8)</name>
    <dbReference type="NCBI Taxonomy" id="698760"/>
    <lineage>
        <taxon>Bacteria</taxon>
        <taxon>Bacillati</taxon>
        <taxon>Actinomycetota</taxon>
        <taxon>Actinomycetes</taxon>
        <taxon>Kitasatosporales</taxon>
        <taxon>Streptomycetaceae</taxon>
        <taxon>Streptomyces</taxon>
    </lineage>
</organism>
<dbReference type="GO" id="GO:0004301">
    <property type="term" value="F:epoxide hydrolase activity"/>
    <property type="evidence" value="ECO:0007669"/>
    <property type="project" value="TreeGrafter"/>
</dbReference>
<dbReference type="STRING" id="85558.T45_05947"/>
<evidence type="ECO:0000256" key="1">
    <source>
        <dbReference type="ARBA" id="ARBA00010088"/>
    </source>
</evidence>
<keyword evidence="3 7" id="KW-0378">Hydrolase</keyword>
<dbReference type="EMBL" id="AEJB01000642">
    <property type="protein sequence ID" value="ELP61983.1"/>
    <property type="molecule type" value="Genomic_DNA"/>
</dbReference>
<feature type="active site" description="Proton donor" evidence="4">
    <location>
        <position position="327"/>
    </location>
</feature>
<feature type="active site" description="Proton acceptor" evidence="4">
    <location>
        <position position="389"/>
    </location>
</feature>
<gene>
    <name evidence="7" type="ORF">STRTUCAR8_07667</name>
</gene>
<feature type="region of interest" description="Disordered" evidence="5">
    <location>
        <begin position="1"/>
        <end position="27"/>
    </location>
</feature>
<evidence type="ECO:0000313" key="8">
    <source>
        <dbReference type="Proteomes" id="UP000010931"/>
    </source>
</evidence>
<evidence type="ECO:0000256" key="4">
    <source>
        <dbReference type="PIRSR" id="PIRSR001112-1"/>
    </source>
</evidence>
<feature type="active site" description="Nucleophile" evidence="4">
    <location>
        <position position="201"/>
    </location>
</feature>
<dbReference type="Gene3D" id="3.40.50.1820">
    <property type="entry name" value="alpha/beta hydrolase"/>
    <property type="match status" value="1"/>
</dbReference>
<evidence type="ECO:0000256" key="2">
    <source>
        <dbReference type="ARBA" id="ARBA00022797"/>
    </source>
</evidence>
<dbReference type="PANTHER" id="PTHR21661">
    <property type="entry name" value="EPOXIDE HYDROLASE 1-RELATED"/>
    <property type="match status" value="1"/>
</dbReference>
<dbReference type="PANTHER" id="PTHR21661:SF35">
    <property type="entry name" value="EPOXIDE HYDROLASE"/>
    <property type="match status" value="1"/>
</dbReference>
<sequence>MNRLSFGSPPKRNSEDMTVDTDTDSTVRPFRIDIPQADLDDLRERLSRVRLPDAIPGTGWEMGIPVDYLAELAEYWRTTYDWRAWEKRLNQLPQFTTTVDGQNIHFVHVRSPEPDATPLVLTHGWPGSFAEFLHVIGPLSDPRAHGGDPADAFHLVIPSIPGYGFSGPVTERGWNSTRVAGAWAQLMARLGYDRYGAQGGDWGSFVSRELGRVDADHVIGVHVNFLTADPTGTPGELDDVSPDDRARLERNLQIRAEGSGYFAIQASRPQTLGFALADSPVGQLAWIAEKFKEWTDPTGDAVDRDHMLTHVMLYWLTNTAASSARFYYEVTHASGPAQQEVDPAGGVQPERPPTPLGVAVFPYDALPIRVLAERTNNIARWTEFGRGGHFAAMEQPELLVGDIRTFFSELSH</sequence>
<dbReference type="PIRSF" id="PIRSF001112">
    <property type="entry name" value="Epoxide_hydrolase"/>
    <property type="match status" value="1"/>
</dbReference>
<evidence type="ECO:0000256" key="3">
    <source>
        <dbReference type="ARBA" id="ARBA00022801"/>
    </source>
</evidence>
<dbReference type="Pfam" id="PF06441">
    <property type="entry name" value="EHN"/>
    <property type="match status" value="1"/>
</dbReference>
<accession>L7ERD5</accession>
<dbReference type="PATRIC" id="fig|698760.3.peg.9061"/>
<dbReference type="AlphaFoldDB" id="L7ERD5"/>
<dbReference type="PRINTS" id="PR00412">
    <property type="entry name" value="EPOXHYDRLASE"/>
</dbReference>